<feature type="region of interest" description="Disordered" evidence="1">
    <location>
        <begin position="304"/>
        <end position="327"/>
    </location>
</feature>
<protein>
    <recommendedName>
        <fullName evidence="2">BAH domain-containing protein</fullName>
    </recommendedName>
</protein>
<evidence type="ECO:0000256" key="1">
    <source>
        <dbReference type="SAM" id="MobiDB-lite"/>
    </source>
</evidence>
<keyword evidence="4" id="KW-1185">Reference proteome</keyword>
<dbReference type="InterPro" id="IPR052429">
    <property type="entry name" value="BAH_domain_protein"/>
</dbReference>
<feature type="compositionally biased region" description="Basic and acidic residues" evidence="1">
    <location>
        <begin position="161"/>
        <end position="174"/>
    </location>
</feature>
<dbReference type="HOGENOM" id="CLU_268766_0_0_1"/>
<feature type="region of interest" description="Disordered" evidence="1">
    <location>
        <begin position="348"/>
        <end position="413"/>
    </location>
</feature>
<name>E9GW73_DAPPU</name>
<dbReference type="AlphaFoldDB" id="E9GW73"/>
<dbReference type="Gene3D" id="2.30.30.140">
    <property type="match status" value="1"/>
</dbReference>
<sequence>MDPESGKVGPLQQAAMLVVAGLTRLNTSPMIPGMKTEFPGPPPVYDGHGFGPPVVLDLSPRGVDPHHPSSIQSPYTPDSYPRATVLWPGYAASAQSPWGLPPDMAATPTASWSLHPPVIGSAFELPLLRAAESCEESSTHASKPECVTNSCPTNVADIKEERMSPEPPAPEKNEQPIPSETAQPLESVTAATEQTTIRVRDNLTTIPVSQDPIIGVPNSLDDRRVPSPTVQENPAPLADYSGLQLLSDSIERFVSADQSKLTNQAETIKTVKKEEHCSSSSDKPVTVEMAGNALDVLCAAALYQQSDPPPSTNESREILPDTSCGPRPAGFQVEFDFRSKLAELQRKYKEKQKELSSLKCKKKSDKKKKKKRSSSDKEEKASRRRNSSSSSSRDGSHHWATKQPEQSSEPAKIVVSAPVDFIVPGRLELPSSTTTSTQRFTGDEVELPRIPTSYAAALASAANSLAPTLPTNAVIPAEKKKRKPDFPVRKQDSELTETIVPSKKRKFFQLFQWCHSGDPSATKKNKKKNSSGHKSKSPAKPKMKPKLKAEVQLKQQLSSSSSEESEEETLEGEEKEDAEEECDRLERHCLPALQFLQLSDDSNAEIDTVSTTCIPPPPAPTPPPTSTPIPTPPLASPTQPIPAPTPPVTTCEPVIEVPVVERPTEPETRSDPEPTKDTTKSPWLLTQDLLQDGLRVLISEQEGLFHGGTVSGICPPDIYGVVVDGERGSRPRILSTEELLHEALLEVCPLGLSQLQVGTRVCGYWSRKSRCLYPGFVSNIHPAILPPNASHRSVTREDEIDVEFDDGDSGRIPVSQIRLLPPDYPVLGKCPIRFDITALAVYSLPMVPFTKSHFRFDITTERDPNPLLPIESRRHKRRISEPASATAAPIPVAAVKPSVHKEAEGTAVAAEVDEPAEKKNKKTEGDESKENNDDGNVQLKKCRKSKKHKKKHKKKRQSETSDELPPVLDQPDLIIPISPGLAIDHALEGAAADDSGEPIVKMETRGSKEAVNYSASPLPRRAAAKTRSPEPQQQPQQQRKTSKSKMAAFLPERQLWQWLGASFKKASKGKGRKEFYKAIHRGDEIIRVGDCAVFLSAGRPDRPYVGRIELLWQSWGGSMTVKVRWFYHPEETCGGRRLTNLKIPGALFESNHVDENDVQTISHCCTVSSLDEYRLLCKGKPDVNLNLDDNSSSGYDQFYLAGFYDPTSGHLSFESDVLEQ</sequence>
<dbReference type="Pfam" id="PF01426">
    <property type="entry name" value="BAH"/>
    <property type="match status" value="1"/>
</dbReference>
<feature type="compositionally biased region" description="Low complexity" evidence="1">
    <location>
        <begin position="882"/>
        <end position="897"/>
    </location>
</feature>
<dbReference type="CDD" id="cd20470">
    <property type="entry name" value="Tudor_BAHCC1"/>
    <property type="match status" value="1"/>
</dbReference>
<feature type="compositionally biased region" description="Basic residues" evidence="1">
    <location>
        <begin position="523"/>
        <end position="546"/>
    </location>
</feature>
<dbReference type="InterPro" id="IPR048924">
    <property type="entry name" value="BAHCC1-like_Tudor"/>
</dbReference>
<dbReference type="Pfam" id="PF21744">
    <property type="entry name" value="BAHCC1-like_Tudor"/>
    <property type="match status" value="1"/>
</dbReference>
<feature type="domain" description="BAH" evidence="2">
    <location>
        <begin position="1084"/>
        <end position="1215"/>
    </location>
</feature>
<dbReference type="InterPro" id="IPR047411">
    <property type="entry name" value="Tudor_BAHCC1"/>
</dbReference>
<feature type="compositionally biased region" description="Basic and acidic residues" evidence="1">
    <location>
        <begin position="662"/>
        <end position="679"/>
    </location>
</feature>
<feature type="region of interest" description="Disordered" evidence="1">
    <location>
        <begin position="658"/>
        <end position="681"/>
    </location>
</feature>
<organism evidence="3 4">
    <name type="scientific">Daphnia pulex</name>
    <name type="common">Water flea</name>
    <dbReference type="NCBI Taxonomy" id="6669"/>
    <lineage>
        <taxon>Eukaryota</taxon>
        <taxon>Metazoa</taxon>
        <taxon>Ecdysozoa</taxon>
        <taxon>Arthropoda</taxon>
        <taxon>Crustacea</taxon>
        <taxon>Branchiopoda</taxon>
        <taxon>Diplostraca</taxon>
        <taxon>Cladocera</taxon>
        <taxon>Anomopoda</taxon>
        <taxon>Daphniidae</taxon>
        <taxon>Daphnia</taxon>
    </lineage>
</organism>
<feature type="compositionally biased region" description="Polar residues" evidence="1">
    <location>
        <begin position="176"/>
        <end position="194"/>
    </location>
</feature>
<dbReference type="SMART" id="SM00439">
    <property type="entry name" value="BAH"/>
    <property type="match status" value="1"/>
</dbReference>
<dbReference type="PANTHER" id="PTHR12505">
    <property type="entry name" value="PHD FINGER TRANSCRIPTION FACTOR"/>
    <property type="match status" value="1"/>
</dbReference>
<feature type="compositionally biased region" description="Basic residues" evidence="1">
    <location>
        <begin position="359"/>
        <end position="372"/>
    </location>
</feature>
<dbReference type="EMBL" id="GL732569">
    <property type="protein sequence ID" value="EFX76319.1"/>
    <property type="molecule type" value="Genomic_DNA"/>
</dbReference>
<feature type="region of interest" description="Disordered" evidence="1">
    <location>
        <begin position="475"/>
        <end position="497"/>
    </location>
</feature>
<dbReference type="InterPro" id="IPR056841">
    <property type="entry name" value="TNRC18_BAHCC1-like_SH3"/>
</dbReference>
<feature type="compositionally biased region" description="Basic and acidic residues" evidence="1">
    <location>
        <begin position="484"/>
        <end position="493"/>
    </location>
</feature>
<evidence type="ECO:0000313" key="3">
    <source>
        <dbReference type="EMBL" id="EFX76319.1"/>
    </source>
</evidence>
<dbReference type="InParanoid" id="E9GW73"/>
<proteinExistence type="predicted"/>
<accession>E9GW73</accession>
<dbReference type="OrthoDB" id="6426227at2759"/>
<evidence type="ECO:0000259" key="2">
    <source>
        <dbReference type="PROSITE" id="PS51038"/>
    </source>
</evidence>
<dbReference type="Proteomes" id="UP000000305">
    <property type="component" value="Unassembled WGS sequence"/>
</dbReference>
<dbReference type="PANTHER" id="PTHR12505:SF24">
    <property type="entry name" value="PROTEIN WINGED EYE"/>
    <property type="match status" value="1"/>
</dbReference>
<feature type="region of interest" description="Disordered" evidence="1">
    <location>
        <begin position="516"/>
        <end position="583"/>
    </location>
</feature>
<dbReference type="KEGG" id="dpx:DAPPUDRAFT_322503"/>
<dbReference type="PROSITE" id="PS51038">
    <property type="entry name" value="BAH"/>
    <property type="match status" value="1"/>
</dbReference>
<dbReference type="GO" id="GO:0003682">
    <property type="term" value="F:chromatin binding"/>
    <property type="evidence" value="ECO:0007669"/>
    <property type="project" value="InterPro"/>
</dbReference>
<dbReference type="InterPro" id="IPR001025">
    <property type="entry name" value="BAH_dom"/>
</dbReference>
<evidence type="ECO:0000313" key="4">
    <source>
        <dbReference type="Proteomes" id="UP000000305"/>
    </source>
</evidence>
<feature type="region of interest" description="Disordered" evidence="1">
    <location>
        <begin position="1004"/>
        <end position="1045"/>
    </location>
</feature>
<dbReference type="eggNOG" id="KOG1886">
    <property type="taxonomic scope" value="Eukaryota"/>
</dbReference>
<dbReference type="Pfam" id="PF24912">
    <property type="entry name" value="SH3_TNRC18"/>
    <property type="match status" value="1"/>
</dbReference>
<dbReference type="CDD" id="cd04714">
    <property type="entry name" value="BAH_BAHCC1"/>
    <property type="match status" value="1"/>
</dbReference>
<gene>
    <name evidence="3" type="ORF">DAPPUDRAFT_322503</name>
</gene>
<dbReference type="InterPro" id="IPR043151">
    <property type="entry name" value="BAH_sf"/>
</dbReference>
<reference evidence="3 4" key="1">
    <citation type="journal article" date="2011" name="Science">
        <title>The ecoresponsive genome of Daphnia pulex.</title>
        <authorList>
            <person name="Colbourne J.K."/>
            <person name="Pfrender M.E."/>
            <person name="Gilbert D."/>
            <person name="Thomas W.K."/>
            <person name="Tucker A."/>
            <person name="Oakley T.H."/>
            <person name="Tokishita S."/>
            <person name="Aerts A."/>
            <person name="Arnold G.J."/>
            <person name="Basu M.K."/>
            <person name="Bauer D.J."/>
            <person name="Caceres C.E."/>
            <person name="Carmel L."/>
            <person name="Casola C."/>
            <person name="Choi J.H."/>
            <person name="Detter J.C."/>
            <person name="Dong Q."/>
            <person name="Dusheyko S."/>
            <person name="Eads B.D."/>
            <person name="Frohlich T."/>
            <person name="Geiler-Samerotte K.A."/>
            <person name="Gerlach D."/>
            <person name="Hatcher P."/>
            <person name="Jogdeo S."/>
            <person name="Krijgsveld J."/>
            <person name="Kriventseva E.V."/>
            <person name="Kultz D."/>
            <person name="Laforsch C."/>
            <person name="Lindquist E."/>
            <person name="Lopez J."/>
            <person name="Manak J.R."/>
            <person name="Muller J."/>
            <person name="Pangilinan J."/>
            <person name="Patwardhan R.P."/>
            <person name="Pitluck S."/>
            <person name="Pritham E.J."/>
            <person name="Rechtsteiner A."/>
            <person name="Rho M."/>
            <person name="Rogozin I.B."/>
            <person name="Sakarya O."/>
            <person name="Salamov A."/>
            <person name="Schaack S."/>
            <person name="Shapiro H."/>
            <person name="Shiga Y."/>
            <person name="Skalitzky C."/>
            <person name="Smith Z."/>
            <person name="Souvorov A."/>
            <person name="Sung W."/>
            <person name="Tang Z."/>
            <person name="Tsuchiya D."/>
            <person name="Tu H."/>
            <person name="Vos H."/>
            <person name="Wang M."/>
            <person name="Wolf Y.I."/>
            <person name="Yamagata H."/>
            <person name="Yamada T."/>
            <person name="Ye Y."/>
            <person name="Shaw J.R."/>
            <person name="Andrews J."/>
            <person name="Crease T.J."/>
            <person name="Tang H."/>
            <person name="Lucas S.M."/>
            <person name="Robertson H.M."/>
            <person name="Bork P."/>
            <person name="Koonin E.V."/>
            <person name="Zdobnov E.M."/>
            <person name="Grigoriev I.V."/>
            <person name="Lynch M."/>
            <person name="Boore J.L."/>
        </authorList>
    </citation>
    <scope>NUCLEOTIDE SEQUENCE [LARGE SCALE GENOMIC DNA]</scope>
</reference>
<dbReference type="Gene3D" id="2.30.30.490">
    <property type="match status" value="1"/>
</dbReference>
<feature type="region of interest" description="Disordered" evidence="1">
    <location>
        <begin position="161"/>
        <end position="194"/>
    </location>
</feature>
<feature type="region of interest" description="Disordered" evidence="1">
    <location>
        <begin position="214"/>
        <end position="236"/>
    </location>
</feature>
<feature type="compositionally biased region" description="Basic residues" evidence="1">
    <location>
        <begin position="940"/>
        <end position="956"/>
    </location>
</feature>
<feature type="compositionally biased region" description="Basic and acidic residues" evidence="1">
    <location>
        <begin position="915"/>
        <end position="932"/>
    </location>
</feature>
<feature type="region of interest" description="Disordered" evidence="1">
    <location>
        <begin position="860"/>
        <end position="971"/>
    </location>
</feature>
<feature type="compositionally biased region" description="Acidic residues" evidence="1">
    <location>
        <begin position="563"/>
        <end position="583"/>
    </location>
</feature>